<feature type="non-terminal residue" evidence="1">
    <location>
        <position position="122"/>
    </location>
</feature>
<evidence type="ECO:0000313" key="1">
    <source>
        <dbReference type="EMBL" id="CCF39888.1"/>
    </source>
</evidence>
<name>H1VI35_COLHI</name>
<proteinExistence type="predicted"/>
<gene>
    <name evidence="1" type="ORF">CH063_10602</name>
</gene>
<evidence type="ECO:0000313" key="2">
    <source>
        <dbReference type="Proteomes" id="UP000007174"/>
    </source>
</evidence>
<dbReference type="Proteomes" id="UP000007174">
    <property type="component" value="Unassembled WGS sequence"/>
</dbReference>
<dbReference type="AlphaFoldDB" id="H1VI35"/>
<dbReference type="HOGENOM" id="CLU_2032065_0_0_1"/>
<sequence length="122" mass="12896">MLDGEFVGVRKRARARRVDGGGDLRRDGARDLDARHLAADDEDLATAVPHAVGEQALQVAVLAAVDHGNDPVRVECNVRRDDGLAEEARRDKQVVERGRLLLTAAAAGLGLDSDGPGAVALQ</sequence>
<protein>
    <submittedName>
        <fullName evidence="1">Uncharacterized protein</fullName>
    </submittedName>
</protein>
<organism evidence="1 2">
    <name type="scientific">Colletotrichum higginsianum (strain IMI 349063)</name>
    <name type="common">Crucifer anthracnose fungus</name>
    <dbReference type="NCBI Taxonomy" id="759273"/>
    <lineage>
        <taxon>Eukaryota</taxon>
        <taxon>Fungi</taxon>
        <taxon>Dikarya</taxon>
        <taxon>Ascomycota</taxon>
        <taxon>Pezizomycotina</taxon>
        <taxon>Sordariomycetes</taxon>
        <taxon>Hypocreomycetidae</taxon>
        <taxon>Glomerellales</taxon>
        <taxon>Glomerellaceae</taxon>
        <taxon>Colletotrichum</taxon>
        <taxon>Colletotrichum destructivum species complex</taxon>
    </lineage>
</organism>
<dbReference type="EMBL" id="CACQ02003755">
    <property type="protein sequence ID" value="CCF39888.1"/>
    <property type="molecule type" value="Genomic_DNA"/>
</dbReference>
<reference evidence="2" key="1">
    <citation type="journal article" date="2012" name="Nat. Genet.">
        <title>Lifestyle transitions in plant pathogenic Colletotrichum fungi deciphered by genome and transcriptome analyses.</title>
        <authorList>
            <person name="O'Connell R.J."/>
            <person name="Thon M.R."/>
            <person name="Hacquard S."/>
            <person name="Amyotte S.G."/>
            <person name="Kleemann J."/>
            <person name="Torres M.F."/>
            <person name="Damm U."/>
            <person name="Buiate E.A."/>
            <person name="Epstein L."/>
            <person name="Alkan N."/>
            <person name="Altmueller J."/>
            <person name="Alvarado-Balderrama L."/>
            <person name="Bauser C.A."/>
            <person name="Becker C."/>
            <person name="Birren B.W."/>
            <person name="Chen Z."/>
            <person name="Choi J."/>
            <person name="Crouch J.A."/>
            <person name="Duvick J.P."/>
            <person name="Farman M.A."/>
            <person name="Gan P."/>
            <person name="Heiman D."/>
            <person name="Henrissat B."/>
            <person name="Howard R.J."/>
            <person name="Kabbage M."/>
            <person name="Koch C."/>
            <person name="Kracher B."/>
            <person name="Kubo Y."/>
            <person name="Law A.D."/>
            <person name="Lebrun M.-H."/>
            <person name="Lee Y.-H."/>
            <person name="Miyara I."/>
            <person name="Moore N."/>
            <person name="Neumann U."/>
            <person name="Nordstroem K."/>
            <person name="Panaccione D.G."/>
            <person name="Panstruga R."/>
            <person name="Place M."/>
            <person name="Proctor R.H."/>
            <person name="Prusky D."/>
            <person name="Rech G."/>
            <person name="Reinhardt R."/>
            <person name="Rollins J.A."/>
            <person name="Rounsley S."/>
            <person name="Schardl C.L."/>
            <person name="Schwartz D.C."/>
            <person name="Shenoy N."/>
            <person name="Shirasu K."/>
            <person name="Sikhakolli U.R."/>
            <person name="Stueber K."/>
            <person name="Sukno S.A."/>
            <person name="Sweigard J.A."/>
            <person name="Takano Y."/>
            <person name="Takahara H."/>
            <person name="Trail F."/>
            <person name="van der Does H.C."/>
            <person name="Voll L.M."/>
            <person name="Will I."/>
            <person name="Young S."/>
            <person name="Zeng Q."/>
            <person name="Zhang J."/>
            <person name="Zhou S."/>
            <person name="Dickman M.B."/>
            <person name="Schulze-Lefert P."/>
            <person name="Ver Loren van Themaat E."/>
            <person name="Ma L.-J."/>
            <person name="Vaillancourt L.J."/>
        </authorList>
    </citation>
    <scope>NUCLEOTIDE SEQUENCE [LARGE SCALE GENOMIC DNA]</scope>
    <source>
        <strain evidence="2">IMI 349063</strain>
    </source>
</reference>
<accession>H1VI35</accession>